<dbReference type="InterPro" id="IPR015424">
    <property type="entry name" value="PyrdxlP-dep_Trfase"/>
</dbReference>
<feature type="domain" description="HTH gntR-type" evidence="6">
    <location>
        <begin position="21"/>
        <end position="89"/>
    </location>
</feature>
<comment type="caution">
    <text evidence="7">The sequence shown here is derived from an EMBL/GenBank/DDBJ whole genome shotgun (WGS) entry which is preliminary data.</text>
</comment>
<evidence type="ECO:0000256" key="5">
    <source>
        <dbReference type="ARBA" id="ARBA00023163"/>
    </source>
</evidence>
<proteinExistence type="inferred from homology"/>
<evidence type="ECO:0000313" key="7">
    <source>
        <dbReference type="EMBL" id="GHP00557.1"/>
    </source>
</evidence>
<dbReference type="SMART" id="SM00345">
    <property type="entry name" value="HTH_GNTR"/>
    <property type="match status" value="1"/>
</dbReference>
<evidence type="ECO:0000256" key="2">
    <source>
        <dbReference type="ARBA" id="ARBA00022898"/>
    </source>
</evidence>
<sequence>MPKPTPHIPLSGIQLDASANLPLRRQLYEQLGRAIRAGHLAPGTRLPSTRAFARELGVSRTTVEEAYQDLFAEGYIEGQVGAGTYVTKHLSEHLFRTASMPAEGAKSPGSVDRYTGLSQYGRQLSAFSLPPGMRPGNARFPFRLGLPALESFPSQEWARTVARVAHHLSPALLDYTDVAGYRPLREEIATYLTLSRGVRCTADQVIVVAGAQAGLSLAARLLLDMKDAVWIEDPGYPPAKAAFEDVGATVVPIPVDEEGIDVVIGKEKCLDARLAYVTPSHQFPLGVTMSLARRYELLHWARAAGAWIIEDDYDSEYRYIGRPIPALQGLEGAERVLYLGTFSKVLFPALRLGYLVVPPLLVDTFVTALRAANIFLPTLEQAAVATYMREGYFARHIRRMRALYAKRGNFLRDCARHFLGEVLTIEQPAAGLHLIGWLRAGTDDRDMARKGEKQGIIVSPLSAYRMESTGPGGVLLGYASWSEREIEEGVQHLVRAWNTRLGE</sequence>
<dbReference type="CDD" id="cd07377">
    <property type="entry name" value="WHTH_GntR"/>
    <property type="match status" value="1"/>
</dbReference>
<evidence type="ECO:0000259" key="6">
    <source>
        <dbReference type="PROSITE" id="PS50949"/>
    </source>
</evidence>
<dbReference type="AlphaFoldDB" id="A0A8J3ITN1"/>
<dbReference type="InterPro" id="IPR036388">
    <property type="entry name" value="WH-like_DNA-bd_sf"/>
</dbReference>
<dbReference type="PRINTS" id="PR00035">
    <property type="entry name" value="HTHGNTR"/>
</dbReference>
<dbReference type="InterPro" id="IPR036390">
    <property type="entry name" value="WH_DNA-bd_sf"/>
</dbReference>
<dbReference type="InterPro" id="IPR051446">
    <property type="entry name" value="HTH_trans_reg/aminotransferase"/>
</dbReference>
<dbReference type="SUPFAM" id="SSF46785">
    <property type="entry name" value="Winged helix' DNA-binding domain"/>
    <property type="match status" value="1"/>
</dbReference>
<protein>
    <submittedName>
        <fullName evidence="7">GntR family transcriptional regulator</fullName>
    </submittedName>
</protein>
<keyword evidence="4" id="KW-0238">DNA-binding</keyword>
<accession>A0A8J3ITN1</accession>
<dbReference type="PROSITE" id="PS50949">
    <property type="entry name" value="HTH_GNTR"/>
    <property type="match status" value="1"/>
</dbReference>
<evidence type="ECO:0000256" key="3">
    <source>
        <dbReference type="ARBA" id="ARBA00023015"/>
    </source>
</evidence>
<dbReference type="Gene3D" id="3.40.640.10">
    <property type="entry name" value="Type I PLP-dependent aspartate aminotransferase-like (Major domain)"/>
    <property type="match status" value="1"/>
</dbReference>
<organism evidence="7 8">
    <name type="scientific">Reticulibacter mediterranei</name>
    <dbReference type="NCBI Taxonomy" id="2778369"/>
    <lineage>
        <taxon>Bacteria</taxon>
        <taxon>Bacillati</taxon>
        <taxon>Chloroflexota</taxon>
        <taxon>Ktedonobacteria</taxon>
        <taxon>Ktedonobacterales</taxon>
        <taxon>Reticulibacteraceae</taxon>
        <taxon>Reticulibacter</taxon>
    </lineage>
</organism>
<dbReference type="SUPFAM" id="SSF53383">
    <property type="entry name" value="PLP-dependent transferases"/>
    <property type="match status" value="1"/>
</dbReference>
<keyword evidence="2" id="KW-0663">Pyridoxal phosphate</keyword>
<dbReference type="InterPro" id="IPR004839">
    <property type="entry name" value="Aminotransferase_I/II_large"/>
</dbReference>
<dbReference type="Proteomes" id="UP000597444">
    <property type="component" value="Unassembled WGS sequence"/>
</dbReference>
<dbReference type="EMBL" id="BNJK01000002">
    <property type="protein sequence ID" value="GHP00557.1"/>
    <property type="molecule type" value="Genomic_DNA"/>
</dbReference>
<dbReference type="PANTHER" id="PTHR46577">
    <property type="entry name" value="HTH-TYPE TRANSCRIPTIONAL REGULATORY PROTEIN GABR"/>
    <property type="match status" value="1"/>
</dbReference>
<dbReference type="Gene3D" id="1.10.10.10">
    <property type="entry name" value="Winged helix-like DNA-binding domain superfamily/Winged helix DNA-binding domain"/>
    <property type="match status" value="1"/>
</dbReference>
<keyword evidence="5" id="KW-0804">Transcription</keyword>
<dbReference type="PANTHER" id="PTHR46577:SF1">
    <property type="entry name" value="HTH-TYPE TRANSCRIPTIONAL REGULATORY PROTEIN GABR"/>
    <property type="match status" value="1"/>
</dbReference>
<evidence type="ECO:0000313" key="8">
    <source>
        <dbReference type="Proteomes" id="UP000597444"/>
    </source>
</evidence>
<dbReference type="CDD" id="cd00609">
    <property type="entry name" value="AAT_like"/>
    <property type="match status" value="1"/>
</dbReference>
<dbReference type="RefSeq" id="WP_220211033.1">
    <property type="nucleotide sequence ID" value="NZ_BNJK01000002.1"/>
</dbReference>
<evidence type="ECO:0000256" key="1">
    <source>
        <dbReference type="ARBA" id="ARBA00005384"/>
    </source>
</evidence>
<name>A0A8J3ITN1_9CHLR</name>
<keyword evidence="3" id="KW-0805">Transcription regulation</keyword>
<dbReference type="GO" id="GO:0003677">
    <property type="term" value="F:DNA binding"/>
    <property type="evidence" value="ECO:0007669"/>
    <property type="project" value="UniProtKB-KW"/>
</dbReference>
<keyword evidence="8" id="KW-1185">Reference proteome</keyword>
<evidence type="ECO:0000256" key="4">
    <source>
        <dbReference type="ARBA" id="ARBA00023125"/>
    </source>
</evidence>
<comment type="similarity">
    <text evidence="1">In the C-terminal section; belongs to the class-I pyridoxal-phosphate-dependent aminotransferase family.</text>
</comment>
<dbReference type="Pfam" id="PF00155">
    <property type="entry name" value="Aminotran_1_2"/>
    <property type="match status" value="1"/>
</dbReference>
<dbReference type="InterPro" id="IPR015421">
    <property type="entry name" value="PyrdxlP-dep_Trfase_major"/>
</dbReference>
<dbReference type="Pfam" id="PF00392">
    <property type="entry name" value="GntR"/>
    <property type="match status" value="1"/>
</dbReference>
<dbReference type="GO" id="GO:0003700">
    <property type="term" value="F:DNA-binding transcription factor activity"/>
    <property type="evidence" value="ECO:0007669"/>
    <property type="project" value="InterPro"/>
</dbReference>
<dbReference type="GO" id="GO:0030170">
    <property type="term" value="F:pyridoxal phosphate binding"/>
    <property type="evidence" value="ECO:0007669"/>
    <property type="project" value="InterPro"/>
</dbReference>
<gene>
    <name evidence="7" type="ORF">KSF_106040</name>
</gene>
<reference evidence="7" key="1">
    <citation type="submission" date="2020-10" db="EMBL/GenBank/DDBJ databases">
        <title>Taxonomic study of unclassified bacteria belonging to the class Ktedonobacteria.</title>
        <authorList>
            <person name="Yabe S."/>
            <person name="Wang C.M."/>
            <person name="Zheng Y."/>
            <person name="Sakai Y."/>
            <person name="Cavaletti L."/>
            <person name="Monciardini P."/>
            <person name="Donadio S."/>
        </authorList>
    </citation>
    <scope>NUCLEOTIDE SEQUENCE</scope>
    <source>
        <strain evidence="7">ID150040</strain>
    </source>
</reference>
<dbReference type="InterPro" id="IPR000524">
    <property type="entry name" value="Tscrpt_reg_HTH_GntR"/>
</dbReference>